<proteinExistence type="predicted"/>
<protein>
    <submittedName>
        <fullName evidence="1">Uncharacterized protein</fullName>
    </submittedName>
</protein>
<organism evidence="1 2">
    <name type="scientific">Lactococcus cremoris subsp. tructae</name>
    <dbReference type="NCBI Taxonomy" id="542833"/>
    <lineage>
        <taxon>Bacteria</taxon>
        <taxon>Bacillati</taxon>
        <taxon>Bacillota</taxon>
        <taxon>Bacilli</taxon>
        <taxon>Lactobacillales</taxon>
        <taxon>Streptococcaceae</taxon>
        <taxon>Lactococcus</taxon>
    </lineage>
</organism>
<dbReference type="AlphaFoldDB" id="A0A2A5SVW9"/>
<dbReference type="EMBL" id="JXKC01000002">
    <property type="protein sequence ID" value="PCS20028.1"/>
    <property type="molecule type" value="Genomic_DNA"/>
</dbReference>
<comment type="caution">
    <text evidence="1">The sequence shown here is derived from an EMBL/GenBank/DDBJ whole genome shotgun (WGS) entry which is preliminary data.</text>
</comment>
<reference evidence="1 2" key="1">
    <citation type="submission" date="2014-12" db="EMBL/GenBank/DDBJ databases">
        <title>Draft genome sequences of 10 type strains of Lactococcus.</title>
        <authorList>
            <person name="Sun Z."/>
            <person name="Zhong Z."/>
            <person name="Liu W."/>
            <person name="Zhang W."/>
            <person name="Zhang H."/>
        </authorList>
    </citation>
    <scope>NUCLEOTIDE SEQUENCE [LARGE SCALE GENOMIC DNA]</scope>
    <source>
        <strain evidence="1 2">DSM 21502</strain>
    </source>
</reference>
<gene>
    <name evidence="1" type="ORF">RU92_GL001546</name>
</gene>
<evidence type="ECO:0000313" key="2">
    <source>
        <dbReference type="Proteomes" id="UP000218711"/>
    </source>
</evidence>
<sequence length="109" mass="12672">MNLILENLLGRLLLEKDISAFYNFTDQVNNENKLIKICAMTSVSANKVRCNRCGTIHIKTNVKLPIGAFFCPTCLELGRVRSDEYFYHLHQQDFPEKTYLRWTGKLTEN</sequence>
<name>A0A2A5SVW9_LACLC</name>
<dbReference type="Proteomes" id="UP000218711">
    <property type="component" value="Unassembled WGS sequence"/>
</dbReference>
<evidence type="ECO:0000313" key="1">
    <source>
        <dbReference type="EMBL" id="PCS20028.1"/>
    </source>
</evidence>
<accession>A0A2A5SVW9</accession>